<feature type="compositionally biased region" description="Low complexity" evidence="1">
    <location>
        <begin position="408"/>
        <end position="418"/>
    </location>
</feature>
<sequence length="541" mass="58987">MSTAVERPMATTNNAEASGSRSRSDSIEIIDVDSLDPGGGQPQLPPRNLRRGTSRTDSIWIESDDEGDIEILSTMSLSGHNADRAQSHRQYISPPPPRSSNHRIPPVPAINPRLATRHQRAQLNTLRSLPVFPSAPPPRIETGPIAGPSNAPNAPSPPLEAAPISRHIPALGLGGALISSNNRTQNRAQHMRQYARVAAAARRRNAIDDDDFFANYMESNIQMFFHELAHTSPTDRPEYLWRQRHHFVKQPREKEQYHQHYTHPSKPEPGFTFDFAPADDDENTRTRLFPPTSAEQPIIIDDDDEDTPSSSGPSTSGQSDSSGSGTLNLVLVCAKCLDPLVLNAALAPEEGQFKRVWGLRCGHLIDEKCLNELGRPHEEQVGDKPAPKDRKGKGKAKAVVSPTYGSGDAPTDPQAQAPAEEDATNSIRSRLRSRQNAPASSSTAPLVSPPPPVSSAASFASASYAALSRLTEYIPTPKRRRGPAKKPKIEGEFEWKCPVAECGRVHLSVKIDGVWGPEVDRDFKNVKGIKDEARGAVAVFA</sequence>
<dbReference type="EMBL" id="JAFIQS010000018">
    <property type="protein sequence ID" value="KAG5162669.1"/>
    <property type="molecule type" value="Genomic_DNA"/>
</dbReference>
<feature type="region of interest" description="Disordered" evidence="1">
    <location>
        <begin position="376"/>
        <end position="455"/>
    </location>
</feature>
<feature type="compositionally biased region" description="Low complexity" evidence="1">
    <location>
        <begin position="143"/>
        <end position="153"/>
    </location>
</feature>
<proteinExistence type="predicted"/>
<feature type="region of interest" description="Disordered" evidence="1">
    <location>
        <begin position="126"/>
        <end position="158"/>
    </location>
</feature>
<reference evidence="2" key="1">
    <citation type="submission" date="2021-02" db="EMBL/GenBank/DDBJ databases">
        <title>Psilocybe cubensis genome.</title>
        <authorList>
            <person name="Mckernan K.J."/>
            <person name="Crawford S."/>
            <person name="Trippe A."/>
            <person name="Kane L.T."/>
            <person name="Mclaughlin S."/>
        </authorList>
    </citation>
    <scope>NUCLEOTIDE SEQUENCE [LARGE SCALE GENOMIC DNA]</scope>
    <source>
        <strain evidence="2">MGC-MH-2018</strain>
    </source>
</reference>
<feature type="region of interest" description="Disordered" evidence="1">
    <location>
        <begin position="1"/>
        <end position="62"/>
    </location>
</feature>
<feature type="compositionally biased region" description="Low complexity" evidence="1">
    <location>
        <begin position="308"/>
        <end position="323"/>
    </location>
</feature>
<evidence type="ECO:0000256" key="1">
    <source>
        <dbReference type="SAM" id="MobiDB-lite"/>
    </source>
</evidence>
<feature type="compositionally biased region" description="Low complexity" evidence="1">
    <location>
        <begin position="437"/>
        <end position="446"/>
    </location>
</feature>
<accession>A0A8H7XMX2</accession>
<name>A0A8H7XMX2_PSICU</name>
<organism evidence="2">
    <name type="scientific">Psilocybe cubensis</name>
    <name type="common">Psychedelic mushroom</name>
    <name type="synonym">Stropharia cubensis</name>
    <dbReference type="NCBI Taxonomy" id="181762"/>
    <lineage>
        <taxon>Eukaryota</taxon>
        <taxon>Fungi</taxon>
        <taxon>Dikarya</taxon>
        <taxon>Basidiomycota</taxon>
        <taxon>Agaricomycotina</taxon>
        <taxon>Agaricomycetes</taxon>
        <taxon>Agaricomycetidae</taxon>
        <taxon>Agaricales</taxon>
        <taxon>Agaricineae</taxon>
        <taxon>Strophariaceae</taxon>
        <taxon>Psilocybe</taxon>
    </lineage>
</organism>
<gene>
    <name evidence="2" type="ORF">JR316_012554</name>
</gene>
<feature type="compositionally biased region" description="Basic and acidic residues" evidence="1">
    <location>
        <begin position="376"/>
        <end position="389"/>
    </location>
</feature>
<feature type="region of interest" description="Disordered" evidence="1">
    <location>
        <begin position="80"/>
        <end position="109"/>
    </location>
</feature>
<dbReference type="OrthoDB" id="2507647at2759"/>
<evidence type="ECO:0000313" key="2">
    <source>
        <dbReference type="EMBL" id="KAG5162669.1"/>
    </source>
</evidence>
<protein>
    <submittedName>
        <fullName evidence="2">Uncharacterized protein</fullName>
    </submittedName>
</protein>
<feature type="region of interest" description="Disordered" evidence="1">
    <location>
        <begin position="250"/>
        <end position="323"/>
    </location>
</feature>
<comment type="caution">
    <text evidence="2">The sequence shown here is derived from an EMBL/GenBank/DDBJ whole genome shotgun (WGS) entry which is preliminary data.</text>
</comment>
<dbReference type="AlphaFoldDB" id="A0A8H7XMX2"/>